<evidence type="ECO:0000313" key="5">
    <source>
        <dbReference type="Proteomes" id="UP000663836"/>
    </source>
</evidence>
<dbReference type="AlphaFoldDB" id="A0A819BLG2"/>
<dbReference type="InterPro" id="IPR013087">
    <property type="entry name" value="Znf_C2H2_type"/>
</dbReference>
<evidence type="ECO:0000259" key="3">
    <source>
        <dbReference type="PROSITE" id="PS50157"/>
    </source>
</evidence>
<feature type="compositionally biased region" description="Low complexity" evidence="2">
    <location>
        <begin position="86"/>
        <end position="98"/>
    </location>
</feature>
<organism evidence="4 5">
    <name type="scientific">Rotaria sordida</name>
    <dbReference type="NCBI Taxonomy" id="392033"/>
    <lineage>
        <taxon>Eukaryota</taxon>
        <taxon>Metazoa</taxon>
        <taxon>Spiralia</taxon>
        <taxon>Gnathifera</taxon>
        <taxon>Rotifera</taxon>
        <taxon>Eurotatoria</taxon>
        <taxon>Bdelloidea</taxon>
        <taxon>Philodinida</taxon>
        <taxon>Philodinidae</taxon>
        <taxon>Rotaria</taxon>
    </lineage>
</organism>
<feature type="compositionally biased region" description="Basic and acidic residues" evidence="2">
    <location>
        <begin position="68"/>
        <end position="79"/>
    </location>
</feature>
<feature type="region of interest" description="Disordered" evidence="2">
    <location>
        <begin position="33"/>
        <end position="106"/>
    </location>
</feature>
<dbReference type="Proteomes" id="UP000663836">
    <property type="component" value="Unassembled WGS sequence"/>
</dbReference>
<feature type="domain" description="C2H2-type" evidence="3">
    <location>
        <begin position="219"/>
        <end position="248"/>
    </location>
</feature>
<accession>A0A819BLG2</accession>
<dbReference type="GO" id="GO:0008270">
    <property type="term" value="F:zinc ion binding"/>
    <property type="evidence" value="ECO:0007669"/>
    <property type="project" value="UniProtKB-KW"/>
</dbReference>
<keyword evidence="1" id="KW-0479">Metal-binding</keyword>
<name>A0A819BLG2_9BILA</name>
<proteinExistence type="predicted"/>
<evidence type="ECO:0000256" key="1">
    <source>
        <dbReference type="PROSITE-ProRule" id="PRU00042"/>
    </source>
</evidence>
<dbReference type="EMBL" id="CAJOBD010001482">
    <property type="protein sequence ID" value="CAF3803860.1"/>
    <property type="molecule type" value="Genomic_DNA"/>
</dbReference>
<evidence type="ECO:0000256" key="2">
    <source>
        <dbReference type="SAM" id="MobiDB-lite"/>
    </source>
</evidence>
<evidence type="ECO:0000313" key="4">
    <source>
        <dbReference type="EMBL" id="CAF3803860.1"/>
    </source>
</evidence>
<keyword evidence="1" id="KW-0863">Zinc-finger</keyword>
<dbReference type="PROSITE" id="PS50157">
    <property type="entry name" value="ZINC_FINGER_C2H2_2"/>
    <property type="match status" value="1"/>
</dbReference>
<feature type="compositionally biased region" description="Polar residues" evidence="2">
    <location>
        <begin position="33"/>
        <end position="55"/>
    </location>
</feature>
<dbReference type="PROSITE" id="PS00028">
    <property type="entry name" value="ZINC_FINGER_C2H2_1"/>
    <property type="match status" value="1"/>
</dbReference>
<comment type="caution">
    <text evidence="4">The sequence shown here is derived from an EMBL/GenBank/DDBJ whole genome shotgun (WGS) entry which is preliminary data.</text>
</comment>
<reference evidence="4" key="1">
    <citation type="submission" date="2021-02" db="EMBL/GenBank/DDBJ databases">
        <authorList>
            <person name="Nowell W R."/>
        </authorList>
    </citation>
    <scope>NUCLEOTIDE SEQUENCE</scope>
</reference>
<keyword evidence="1" id="KW-0862">Zinc</keyword>
<gene>
    <name evidence="4" type="ORF">JBS370_LOCUS15461</name>
</gene>
<protein>
    <recommendedName>
        <fullName evidence="3">C2H2-type domain-containing protein</fullName>
    </recommendedName>
</protein>
<sequence length="258" mass="29375">MYSIHLKIIIKCKLYSGINRSLTSVTPTSVISGTVLTNPSSSNERAKATISSSYMSNSGDEIEDDESNDSRDENLKTEISENEYFTNESNDSTDQSSNDNEHFKSKCQSQKNLSIRHLSPTGSQQSANEDFYLSKAMDPYNYGLMAPNIHDVNLIRAQYTQDENNIQQSIDNGPLYESCRCHALLCWQISPSTSPVNINLREDLNSLSGHIFEIEQLTYRCLSCETSYSTIFEYEKHRKDEIHLKRRSNSKIEENNSH</sequence>